<feature type="compositionally biased region" description="Polar residues" evidence="8">
    <location>
        <begin position="1"/>
        <end position="32"/>
    </location>
</feature>
<evidence type="ECO:0000256" key="6">
    <source>
        <dbReference type="ARBA" id="ARBA00023170"/>
    </source>
</evidence>
<dbReference type="Gene3D" id="1.20.1070.10">
    <property type="entry name" value="Rhodopsin 7-helix transmembrane proteins"/>
    <property type="match status" value="1"/>
</dbReference>
<keyword evidence="5 9" id="KW-0472">Membrane</keyword>
<dbReference type="AlphaFoldDB" id="A0A8J5MT17"/>
<evidence type="ECO:0000256" key="7">
    <source>
        <dbReference type="ARBA" id="ARBA00023224"/>
    </source>
</evidence>
<protein>
    <submittedName>
        <fullName evidence="11">Putative 7 transmembrane receptor (Rhodopsin family)-containing protein 1</fullName>
    </submittedName>
</protein>
<evidence type="ECO:0000256" key="4">
    <source>
        <dbReference type="ARBA" id="ARBA00023040"/>
    </source>
</evidence>
<evidence type="ECO:0000256" key="1">
    <source>
        <dbReference type="ARBA" id="ARBA00004141"/>
    </source>
</evidence>
<proteinExistence type="predicted"/>
<keyword evidence="3 9" id="KW-1133">Transmembrane helix</keyword>
<feature type="domain" description="G-protein coupled receptors family 1 profile" evidence="10">
    <location>
        <begin position="59"/>
        <end position="271"/>
    </location>
</feature>
<dbReference type="SUPFAM" id="SSF81321">
    <property type="entry name" value="Family A G protein-coupled receptor-like"/>
    <property type="match status" value="1"/>
</dbReference>
<evidence type="ECO:0000256" key="2">
    <source>
        <dbReference type="ARBA" id="ARBA00022692"/>
    </source>
</evidence>
<evidence type="ECO:0000256" key="5">
    <source>
        <dbReference type="ARBA" id="ARBA00023136"/>
    </source>
</evidence>
<comment type="caution">
    <text evidence="11">The sequence shown here is derived from an EMBL/GenBank/DDBJ whole genome shotgun (WGS) entry which is preliminary data.</text>
</comment>
<organism evidence="11 12">
    <name type="scientific">Homarus americanus</name>
    <name type="common">American lobster</name>
    <dbReference type="NCBI Taxonomy" id="6706"/>
    <lineage>
        <taxon>Eukaryota</taxon>
        <taxon>Metazoa</taxon>
        <taxon>Ecdysozoa</taxon>
        <taxon>Arthropoda</taxon>
        <taxon>Crustacea</taxon>
        <taxon>Multicrustacea</taxon>
        <taxon>Malacostraca</taxon>
        <taxon>Eumalacostraca</taxon>
        <taxon>Eucarida</taxon>
        <taxon>Decapoda</taxon>
        <taxon>Pleocyemata</taxon>
        <taxon>Astacidea</taxon>
        <taxon>Nephropoidea</taxon>
        <taxon>Nephropidae</taxon>
        <taxon>Homarus</taxon>
    </lineage>
</organism>
<dbReference type="PROSITE" id="PS50262">
    <property type="entry name" value="G_PROTEIN_RECEP_F1_2"/>
    <property type="match status" value="1"/>
</dbReference>
<sequence length="306" mass="34535">MTRTYTKQLNPPLTSHPTHLTHCTHSPSTGRTTPRHNGDASDGGVRQFLGPQFKGVGICAINMDDDISEYIRVLFITLSLTYATYRFAVPLGVITFLHVRVSVVLRGLDPAASVSLPTRRESRSQDSQQEVWSLHDNRFFPSTMMTEMDSRDGFHYHDAAAVHQLSSSFYTPTPTTTSTTTAPPHTPTRSSSSRGARAGEAEMIVLAERRTQRYLVTIVTTFALCLSPLMILRLVKNMVLETTENSGHFDITFITFVWVAFLPTLTTPVFYAAWKMPSITRYKEYSPYEIFKKSGAWQDYFIKTFL</sequence>
<accession>A0A8J5MT17</accession>
<name>A0A8J5MT17_HOMAM</name>
<keyword evidence="12" id="KW-1185">Reference proteome</keyword>
<dbReference type="GO" id="GO:0016020">
    <property type="term" value="C:membrane"/>
    <property type="evidence" value="ECO:0007669"/>
    <property type="project" value="UniProtKB-SubCell"/>
</dbReference>
<keyword evidence="6 11" id="KW-0675">Receptor</keyword>
<keyword evidence="7" id="KW-0807">Transducer</keyword>
<feature type="region of interest" description="Disordered" evidence="8">
    <location>
        <begin position="172"/>
        <end position="197"/>
    </location>
</feature>
<reference evidence="11" key="1">
    <citation type="journal article" date="2021" name="Sci. Adv.">
        <title>The American lobster genome reveals insights on longevity, neural, and immune adaptations.</title>
        <authorList>
            <person name="Polinski J.M."/>
            <person name="Zimin A.V."/>
            <person name="Clark K.F."/>
            <person name="Kohn A.B."/>
            <person name="Sadowski N."/>
            <person name="Timp W."/>
            <person name="Ptitsyn A."/>
            <person name="Khanna P."/>
            <person name="Romanova D.Y."/>
            <person name="Williams P."/>
            <person name="Greenwood S.J."/>
            <person name="Moroz L.L."/>
            <person name="Walt D.R."/>
            <person name="Bodnar A.G."/>
        </authorList>
    </citation>
    <scope>NUCLEOTIDE SEQUENCE</scope>
    <source>
        <strain evidence="11">GMGI-L3</strain>
    </source>
</reference>
<evidence type="ECO:0000256" key="9">
    <source>
        <dbReference type="SAM" id="Phobius"/>
    </source>
</evidence>
<evidence type="ECO:0000256" key="8">
    <source>
        <dbReference type="SAM" id="MobiDB-lite"/>
    </source>
</evidence>
<evidence type="ECO:0000313" key="11">
    <source>
        <dbReference type="EMBL" id="KAG7163160.1"/>
    </source>
</evidence>
<keyword evidence="2 9" id="KW-0812">Transmembrane</keyword>
<feature type="transmembrane region" description="Helical" evidence="9">
    <location>
        <begin position="214"/>
        <end position="231"/>
    </location>
</feature>
<dbReference type="InterPro" id="IPR017452">
    <property type="entry name" value="GPCR_Rhodpsn_7TM"/>
</dbReference>
<dbReference type="PANTHER" id="PTHR24235:SF12">
    <property type="entry name" value="G-PROTEIN COUPLED RECEPTORS FAMILY 1 PROFILE DOMAIN-CONTAINING PROTEIN"/>
    <property type="match status" value="1"/>
</dbReference>
<evidence type="ECO:0000313" key="12">
    <source>
        <dbReference type="Proteomes" id="UP000747542"/>
    </source>
</evidence>
<feature type="transmembrane region" description="Helical" evidence="9">
    <location>
        <begin position="251"/>
        <end position="274"/>
    </location>
</feature>
<dbReference type="GO" id="GO:0004930">
    <property type="term" value="F:G protein-coupled receptor activity"/>
    <property type="evidence" value="ECO:0007669"/>
    <property type="project" value="UniProtKB-KW"/>
</dbReference>
<comment type="subcellular location">
    <subcellularLocation>
        <location evidence="1">Membrane</location>
        <topology evidence="1">Multi-pass membrane protein</topology>
    </subcellularLocation>
</comment>
<dbReference type="EMBL" id="JAHLQT010026502">
    <property type="protein sequence ID" value="KAG7163160.1"/>
    <property type="molecule type" value="Genomic_DNA"/>
</dbReference>
<feature type="region of interest" description="Disordered" evidence="8">
    <location>
        <begin position="1"/>
        <end position="44"/>
    </location>
</feature>
<keyword evidence="4" id="KW-0297">G-protein coupled receptor</keyword>
<evidence type="ECO:0000259" key="10">
    <source>
        <dbReference type="PROSITE" id="PS50262"/>
    </source>
</evidence>
<evidence type="ECO:0000256" key="3">
    <source>
        <dbReference type="ARBA" id="ARBA00022989"/>
    </source>
</evidence>
<gene>
    <name evidence="11" type="ORF">Hamer_G002236</name>
</gene>
<dbReference type="PANTHER" id="PTHR24235">
    <property type="entry name" value="NEUROPEPTIDE Y RECEPTOR"/>
    <property type="match status" value="1"/>
</dbReference>
<dbReference type="Proteomes" id="UP000747542">
    <property type="component" value="Unassembled WGS sequence"/>
</dbReference>